<comment type="subcellular location">
    <subcellularLocation>
        <location evidence="1 7">Cell outer membrane</location>
        <topology evidence="1 7">Multi-pass membrane protein</topology>
    </subcellularLocation>
</comment>
<feature type="domain" description="Secretin/TonB short N-terminal" evidence="8">
    <location>
        <begin position="70"/>
        <end position="121"/>
    </location>
</feature>
<dbReference type="Pfam" id="PF07715">
    <property type="entry name" value="Plug"/>
    <property type="match status" value="1"/>
</dbReference>
<dbReference type="PROSITE" id="PS52016">
    <property type="entry name" value="TONB_DEPENDENT_REC_3"/>
    <property type="match status" value="1"/>
</dbReference>
<dbReference type="SMART" id="SM00965">
    <property type="entry name" value="STN"/>
    <property type="match status" value="1"/>
</dbReference>
<dbReference type="AlphaFoldDB" id="A0A521ABM1"/>
<evidence type="ECO:0000256" key="5">
    <source>
        <dbReference type="ARBA" id="ARBA00023136"/>
    </source>
</evidence>
<evidence type="ECO:0000256" key="2">
    <source>
        <dbReference type="ARBA" id="ARBA00022448"/>
    </source>
</evidence>
<dbReference type="InterPro" id="IPR039426">
    <property type="entry name" value="TonB-dep_rcpt-like"/>
</dbReference>
<evidence type="ECO:0000256" key="7">
    <source>
        <dbReference type="PROSITE-ProRule" id="PRU01360"/>
    </source>
</evidence>
<comment type="similarity">
    <text evidence="7">Belongs to the TonB-dependent receptor family.</text>
</comment>
<dbReference type="InterPro" id="IPR036942">
    <property type="entry name" value="Beta-barrel_TonB_sf"/>
</dbReference>
<evidence type="ECO:0000256" key="3">
    <source>
        <dbReference type="ARBA" id="ARBA00022452"/>
    </source>
</evidence>
<proteinExistence type="inferred from homology"/>
<dbReference type="InterPro" id="IPR023996">
    <property type="entry name" value="TonB-dep_OMP_SusC/RagA"/>
</dbReference>
<dbReference type="Proteomes" id="UP000319040">
    <property type="component" value="Unassembled WGS sequence"/>
</dbReference>
<dbReference type="GO" id="GO:0009279">
    <property type="term" value="C:cell outer membrane"/>
    <property type="evidence" value="ECO:0007669"/>
    <property type="project" value="UniProtKB-SubCell"/>
</dbReference>
<dbReference type="OrthoDB" id="9768177at2"/>
<evidence type="ECO:0000256" key="4">
    <source>
        <dbReference type="ARBA" id="ARBA00022692"/>
    </source>
</evidence>
<keyword evidence="6 7" id="KW-0998">Cell outer membrane</keyword>
<reference evidence="9 10" key="1">
    <citation type="submission" date="2017-05" db="EMBL/GenBank/DDBJ databases">
        <authorList>
            <person name="Varghese N."/>
            <person name="Submissions S."/>
        </authorList>
    </citation>
    <scope>NUCLEOTIDE SEQUENCE [LARGE SCALE GENOMIC DNA]</scope>
    <source>
        <strain evidence="9 10">DSM 27040</strain>
    </source>
</reference>
<sequence>MKKNRTDGGSGNLHFTKLLRVMKITWLLLTIALVQASASTSYSQSTKLTLDFQNVMLKEVFEEIENTSEFRFFYDSKEIDPSVHVSVNTKDSDIHVILEQILNSSDISYEIIDRYIVLKKDNQTSSAEIALANVQQQGKTVTGTIRDANGEPIPGASIVVKGTTTGTISDMDGNFTLSGVPEDATLQFSFVGMNSVEVSAAGQSTFNIVLQEETMGLDEVVVVGYGVQKKVNVTGSVATVDSKMLENRPMSSVSAGLSGLLPGVYVKQTSGLPGGDGGSIRIRGTGTLNNSSPMVIVDGVESSMNEISPEDIGSISVLKDAASAAIYGSKAANGVILITTKSGKVGVPQVRYSGDFGWQAATDLPEYLGSAEYAEMYNEALLNDGKTERFTPEDIALFKNGTDPYGHPNTDWLDMLYSGSGFQTSHNVSLAGGTENTTYRTSVNYQKQEGIIEHTGKDRYNVRTNVTSSPYSWLTSNVNLSYTRQSVYEPNNAYVGGGLDQIIRQAYRIAPWIPYKYEDGTYGTISDGNPMAWIDQGKQIDKMQNFFLGVGSLTFTVTEGLTVKGTASIRTYKEDKNSLNKEIQYNPSKYHGPTKMEQLYTNTERITGDLVANYTKSFGGGHNIAAMVGYHAESYDYKRTKAYRENFPSTSLGDLNGGATKGMVAEGYTRELNMLSYFGRVNYDLNSKYLFEANLRYDASSRFHEDNRWGAFPSFSAGWRLSEENFMAGLRETVDNLKVRVSWGMLGNQDALNEYYPTIPTLSLGKDYPFNSQINSGAAIVNAKNKDLVWEKTTSWGIGLDIMLKSKINLTLDYYDRRTEDIIMKVPSPETFALSDFYDNVGEMSNKGFEATFQYNDKFGEVGFNFGGNFALNTNELISLAGQNQVIDGRYLRRIGEPVDVFYGYKTNGLYQSTQDIADWAENTLYGTSKIKPGDLRYVDVTGDKKVTSDDRTILGKSTPDFIFGFNLGANYKNFDIMALFQGTLGGYGYMDFDAVGAVSGDSSKPSALWKNRWTPSNTNTSVPRVTASTSGVSMPQNSTTEYWLRSTDFLRLKNLQIGYNIPKSVLQNVGISKVRIYYSGDNLLTFTNYLKGFDPEAPSGRGSGYPVVMVNSFGVNVTF</sequence>
<dbReference type="NCBIfam" id="TIGR04057">
    <property type="entry name" value="SusC_RagA_signa"/>
    <property type="match status" value="1"/>
</dbReference>
<protein>
    <submittedName>
        <fullName evidence="9">TonB-linked outer membrane protein, SusC/RagA family</fullName>
    </submittedName>
</protein>
<evidence type="ECO:0000256" key="1">
    <source>
        <dbReference type="ARBA" id="ARBA00004571"/>
    </source>
</evidence>
<accession>A0A521ABM1</accession>
<keyword evidence="2 7" id="KW-0813">Transport</keyword>
<name>A0A521ABM1_SACCC</name>
<dbReference type="Gene3D" id="2.40.170.20">
    <property type="entry name" value="TonB-dependent receptor, beta-barrel domain"/>
    <property type="match status" value="1"/>
</dbReference>
<dbReference type="EMBL" id="FXTB01000001">
    <property type="protein sequence ID" value="SMO32195.1"/>
    <property type="molecule type" value="Genomic_DNA"/>
</dbReference>
<dbReference type="SUPFAM" id="SSF49464">
    <property type="entry name" value="Carboxypeptidase regulatory domain-like"/>
    <property type="match status" value="1"/>
</dbReference>
<keyword evidence="3 7" id="KW-1134">Transmembrane beta strand</keyword>
<keyword evidence="5 7" id="KW-0472">Membrane</keyword>
<gene>
    <name evidence="9" type="ORF">SAMN06265379_1018</name>
</gene>
<organism evidence="9 10">
    <name type="scientific">Saccharicrinis carchari</name>
    <dbReference type="NCBI Taxonomy" id="1168039"/>
    <lineage>
        <taxon>Bacteria</taxon>
        <taxon>Pseudomonadati</taxon>
        <taxon>Bacteroidota</taxon>
        <taxon>Bacteroidia</taxon>
        <taxon>Marinilabiliales</taxon>
        <taxon>Marinilabiliaceae</taxon>
        <taxon>Saccharicrinis</taxon>
    </lineage>
</organism>
<dbReference type="InterPro" id="IPR023997">
    <property type="entry name" value="TonB-dep_OMP_SusC/RagA_CS"/>
</dbReference>
<evidence type="ECO:0000313" key="10">
    <source>
        <dbReference type="Proteomes" id="UP000319040"/>
    </source>
</evidence>
<keyword evidence="4 7" id="KW-0812">Transmembrane</keyword>
<evidence type="ECO:0000259" key="8">
    <source>
        <dbReference type="SMART" id="SM00965"/>
    </source>
</evidence>
<dbReference type="RefSeq" id="WP_142531437.1">
    <property type="nucleotide sequence ID" value="NZ_FXTB01000001.1"/>
</dbReference>
<dbReference type="SUPFAM" id="SSF56935">
    <property type="entry name" value="Porins"/>
    <property type="match status" value="1"/>
</dbReference>
<dbReference type="InterPro" id="IPR008969">
    <property type="entry name" value="CarboxyPept-like_regulatory"/>
</dbReference>
<evidence type="ECO:0000256" key="6">
    <source>
        <dbReference type="ARBA" id="ARBA00023237"/>
    </source>
</evidence>
<evidence type="ECO:0000313" key="9">
    <source>
        <dbReference type="EMBL" id="SMO32195.1"/>
    </source>
</evidence>
<dbReference type="Pfam" id="PF13715">
    <property type="entry name" value="CarbopepD_reg_2"/>
    <property type="match status" value="1"/>
</dbReference>
<dbReference type="NCBIfam" id="TIGR04056">
    <property type="entry name" value="OMP_RagA_SusC"/>
    <property type="match status" value="1"/>
</dbReference>
<dbReference type="FunFam" id="2.60.40.1120:FF:000003">
    <property type="entry name" value="Outer membrane protein Omp121"/>
    <property type="match status" value="1"/>
</dbReference>
<dbReference type="Gene3D" id="2.170.130.10">
    <property type="entry name" value="TonB-dependent receptor, plug domain"/>
    <property type="match status" value="1"/>
</dbReference>
<keyword evidence="10" id="KW-1185">Reference proteome</keyword>
<dbReference type="InterPro" id="IPR037066">
    <property type="entry name" value="Plug_dom_sf"/>
</dbReference>
<dbReference type="InterPro" id="IPR011662">
    <property type="entry name" value="Secretin/TonB_short_N"/>
</dbReference>
<dbReference type="InterPro" id="IPR012910">
    <property type="entry name" value="Plug_dom"/>
</dbReference>
<dbReference type="Gene3D" id="2.60.40.1120">
    <property type="entry name" value="Carboxypeptidase-like, regulatory domain"/>
    <property type="match status" value="1"/>
</dbReference>
<dbReference type="FunFam" id="2.170.130.10:FF:000003">
    <property type="entry name" value="SusC/RagA family TonB-linked outer membrane protein"/>
    <property type="match status" value="1"/>
</dbReference>